<dbReference type="InterPro" id="IPR050109">
    <property type="entry name" value="HTH-type_TetR-like_transc_reg"/>
</dbReference>
<dbReference type="Gene3D" id="1.10.10.60">
    <property type="entry name" value="Homeodomain-like"/>
    <property type="match status" value="1"/>
</dbReference>
<dbReference type="InterPro" id="IPR009057">
    <property type="entry name" value="Homeodomain-like_sf"/>
</dbReference>
<accession>A0A6I8LUE4</accession>
<dbReference type="PANTHER" id="PTHR30055">
    <property type="entry name" value="HTH-TYPE TRANSCRIPTIONAL REGULATOR RUTR"/>
    <property type="match status" value="1"/>
</dbReference>
<keyword evidence="1 2" id="KW-0238">DNA-binding</keyword>
<dbReference type="InterPro" id="IPR001647">
    <property type="entry name" value="HTH_TetR"/>
</dbReference>
<feature type="DNA-binding region" description="H-T-H motif" evidence="2">
    <location>
        <begin position="32"/>
        <end position="51"/>
    </location>
</feature>
<dbReference type="InterPro" id="IPR036271">
    <property type="entry name" value="Tet_transcr_reg_TetR-rel_C_sf"/>
</dbReference>
<dbReference type="Gene3D" id="1.10.357.10">
    <property type="entry name" value="Tetracycline Repressor, domain 2"/>
    <property type="match status" value="1"/>
</dbReference>
<reference evidence="4 5" key="1">
    <citation type="submission" date="2019-09" db="EMBL/GenBank/DDBJ databases">
        <authorList>
            <person name="Leyn A S."/>
        </authorList>
    </citation>
    <scope>NUCLEOTIDE SEQUENCE [LARGE SCALE GENOMIC DNA]</scope>
    <source>
        <strain evidence="4">AA231_1</strain>
    </source>
</reference>
<evidence type="ECO:0000256" key="1">
    <source>
        <dbReference type="ARBA" id="ARBA00023125"/>
    </source>
</evidence>
<dbReference type="GO" id="GO:0003700">
    <property type="term" value="F:DNA-binding transcription factor activity"/>
    <property type="evidence" value="ECO:0007669"/>
    <property type="project" value="TreeGrafter"/>
</dbReference>
<dbReference type="Pfam" id="PF00440">
    <property type="entry name" value="TetR_N"/>
    <property type="match status" value="1"/>
</dbReference>
<dbReference type="InterPro" id="IPR041678">
    <property type="entry name" value="TetR_C_16"/>
</dbReference>
<dbReference type="SUPFAM" id="SSF48498">
    <property type="entry name" value="Tetracyclin repressor-like, C-terminal domain"/>
    <property type="match status" value="1"/>
</dbReference>
<keyword evidence="5" id="KW-1185">Reference proteome</keyword>
<dbReference type="RefSeq" id="WP_155543653.1">
    <property type="nucleotide sequence ID" value="NZ_CABVGP010000001.1"/>
</dbReference>
<dbReference type="SUPFAM" id="SSF46689">
    <property type="entry name" value="Homeodomain-like"/>
    <property type="match status" value="1"/>
</dbReference>
<protein>
    <submittedName>
        <fullName evidence="4">Transcriptional regulator</fullName>
    </submittedName>
</protein>
<organism evidence="4 5">
    <name type="scientific">Amycolatopsis camponoti</name>
    <dbReference type="NCBI Taxonomy" id="2606593"/>
    <lineage>
        <taxon>Bacteria</taxon>
        <taxon>Bacillati</taxon>
        <taxon>Actinomycetota</taxon>
        <taxon>Actinomycetes</taxon>
        <taxon>Pseudonocardiales</taxon>
        <taxon>Pseudonocardiaceae</taxon>
        <taxon>Amycolatopsis</taxon>
    </lineage>
</organism>
<feature type="domain" description="HTH tetR-type" evidence="3">
    <location>
        <begin position="9"/>
        <end position="69"/>
    </location>
</feature>
<evidence type="ECO:0000256" key="2">
    <source>
        <dbReference type="PROSITE-ProRule" id="PRU00335"/>
    </source>
</evidence>
<name>A0A6I8LUE4_9PSEU</name>
<sequence length="191" mass="20471">MTESPRRSDATRATILEAARRRFAADGFRRATIRAIAADADIDPSMVMRYYGSKDGLFAAAVDVELDLPDLAAADPGTVGELLTRQFLALWERPPTDEILLTLLRSAVADDAVVEKMRQVFAGQVTPAVLRFGDPADAPRRAGLVVSQLLGLALTRYVLRLPPVVALTPAEVVAEVGPTVQRYLAGVTSAG</sequence>
<dbReference type="GO" id="GO:0000976">
    <property type="term" value="F:transcription cis-regulatory region binding"/>
    <property type="evidence" value="ECO:0007669"/>
    <property type="project" value="TreeGrafter"/>
</dbReference>
<dbReference type="PROSITE" id="PS50977">
    <property type="entry name" value="HTH_TETR_2"/>
    <property type="match status" value="1"/>
</dbReference>
<gene>
    <name evidence="4" type="ORF">AA23TX_03710</name>
</gene>
<dbReference type="PANTHER" id="PTHR30055:SF235">
    <property type="entry name" value="TRANSCRIPTIONAL REGULATORY PROTEIN"/>
    <property type="match status" value="1"/>
</dbReference>
<proteinExistence type="predicted"/>
<dbReference type="AlphaFoldDB" id="A0A6I8LUE4"/>
<dbReference type="EMBL" id="CABVGP010000001">
    <property type="protein sequence ID" value="VVJ18689.1"/>
    <property type="molecule type" value="Genomic_DNA"/>
</dbReference>
<evidence type="ECO:0000313" key="4">
    <source>
        <dbReference type="EMBL" id="VVJ18689.1"/>
    </source>
</evidence>
<evidence type="ECO:0000313" key="5">
    <source>
        <dbReference type="Proteomes" id="UP000399805"/>
    </source>
</evidence>
<dbReference type="Proteomes" id="UP000399805">
    <property type="component" value="Unassembled WGS sequence"/>
</dbReference>
<evidence type="ECO:0000259" key="3">
    <source>
        <dbReference type="PROSITE" id="PS50977"/>
    </source>
</evidence>
<dbReference type="Pfam" id="PF17920">
    <property type="entry name" value="TetR_C_16"/>
    <property type="match status" value="1"/>
</dbReference>